<evidence type="ECO:0000313" key="2">
    <source>
        <dbReference type="EMBL" id="OWK55485.1"/>
    </source>
</evidence>
<keyword evidence="3" id="KW-1185">Reference proteome</keyword>
<feature type="region of interest" description="Disordered" evidence="1">
    <location>
        <begin position="78"/>
        <end position="100"/>
    </location>
</feature>
<feature type="compositionally biased region" description="Polar residues" evidence="1">
    <location>
        <begin position="36"/>
        <end position="46"/>
    </location>
</feature>
<protein>
    <submittedName>
        <fullName evidence="2">Uncharacterized protein</fullName>
    </submittedName>
</protein>
<reference evidence="2 3" key="1">
    <citation type="submission" date="2017-05" db="EMBL/GenBank/DDBJ databases">
        <title>Genome of assembly of the Bengalese finch, Lonchura striata domestica.</title>
        <authorList>
            <person name="Colquitt B.M."/>
            <person name="Brainard M.S."/>
        </authorList>
    </citation>
    <scope>NUCLEOTIDE SEQUENCE [LARGE SCALE GENOMIC DNA]</scope>
    <source>
        <strain evidence="2">White83orange57</strain>
    </source>
</reference>
<organism evidence="2 3">
    <name type="scientific">Lonchura striata</name>
    <name type="common">white-rumped munia</name>
    <dbReference type="NCBI Taxonomy" id="40157"/>
    <lineage>
        <taxon>Eukaryota</taxon>
        <taxon>Metazoa</taxon>
        <taxon>Chordata</taxon>
        <taxon>Craniata</taxon>
        <taxon>Vertebrata</taxon>
        <taxon>Euteleostomi</taxon>
        <taxon>Archelosauria</taxon>
        <taxon>Archosauria</taxon>
        <taxon>Dinosauria</taxon>
        <taxon>Saurischia</taxon>
        <taxon>Theropoda</taxon>
        <taxon>Coelurosauria</taxon>
        <taxon>Aves</taxon>
        <taxon>Neognathae</taxon>
        <taxon>Neoaves</taxon>
        <taxon>Telluraves</taxon>
        <taxon>Australaves</taxon>
        <taxon>Passeriformes</taxon>
        <taxon>Passeroidea</taxon>
        <taxon>Estrildidae</taxon>
        <taxon>Estrildinae</taxon>
        <taxon>Lonchura</taxon>
    </lineage>
</organism>
<dbReference type="AlphaFoldDB" id="A0A218UNY8"/>
<proteinExistence type="predicted"/>
<evidence type="ECO:0000313" key="3">
    <source>
        <dbReference type="Proteomes" id="UP000197619"/>
    </source>
</evidence>
<evidence type="ECO:0000256" key="1">
    <source>
        <dbReference type="SAM" id="MobiDB-lite"/>
    </source>
</evidence>
<feature type="compositionally biased region" description="Low complexity" evidence="1">
    <location>
        <begin position="9"/>
        <end position="35"/>
    </location>
</feature>
<feature type="region of interest" description="Disordered" evidence="1">
    <location>
        <begin position="1"/>
        <end position="46"/>
    </location>
</feature>
<sequence>MRRAERCWSAARPSAPSAVPTASPTATSASSVPTTQNMEPMSAKTTMENARKLPLWIAAGTPTQPVRRAKWCCSATKTSALSAGPTGSPTTTSACSAPGA</sequence>
<name>A0A218UNY8_9PASE</name>
<feature type="compositionally biased region" description="Low complexity" evidence="1">
    <location>
        <begin position="82"/>
        <end position="100"/>
    </location>
</feature>
<accession>A0A218UNY8</accession>
<comment type="caution">
    <text evidence="2">The sequence shown here is derived from an EMBL/GenBank/DDBJ whole genome shotgun (WGS) entry which is preliminary data.</text>
</comment>
<dbReference type="EMBL" id="MUZQ01000200">
    <property type="protein sequence ID" value="OWK55485.1"/>
    <property type="molecule type" value="Genomic_DNA"/>
</dbReference>
<gene>
    <name evidence="2" type="ORF">RLOC_00004239</name>
</gene>
<dbReference type="Proteomes" id="UP000197619">
    <property type="component" value="Unassembled WGS sequence"/>
</dbReference>